<proteinExistence type="predicted"/>
<gene>
    <name evidence="1" type="ORF">OE88DRAFT_1640174</name>
</gene>
<dbReference type="OrthoDB" id="3247165at2759"/>
<keyword evidence="2" id="KW-1185">Reference proteome</keyword>
<dbReference type="EMBL" id="ML213550">
    <property type="protein sequence ID" value="TFK45245.1"/>
    <property type="molecule type" value="Genomic_DNA"/>
</dbReference>
<reference evidence="1 2" key="1">
    <citation type="journal article" date="2019" name="Nat. Ecol. Evol.">
        <title>Megaphylogeny resolves global patterns of mushroom evolution.</title>
        <authorList>
            <person name="Varga T."/>
            <person name="Krizsan K."/>
            <person name="Foldi C."/>
            <person name="Dima B."/>
            <person name="Sanchez-Garcia M."/>
            <person name="Sanchez-Ramirez S."/>
            <person name="Szollosi G.J."/>
            <person name="Szarkandi J.G."/>
            <person name="Papp V."/>
            <person name="Albert L."/>
            <person name="Andreopoulos W."/>
            <person name="Angelini C."/>
            <person name="Antonin V."/>
            <person name="Barry K.W."/>
            <person name="Bougher N.L."/>
            <person name="Buchanan P."/>
            <person name="Buyck B."/>
            <person name="Bense V."/>
            <person name="Catcheside P."/>
            <person name="Chovatia M."/>
            <person name="Cooper J."/>
            <person name="Damon W."/>
            <person name="Desjardin D."/>
            <person name="Finy P."/>
            <person name="Geml J."/>
            <person name="Haridas S."/>
            <person name="Hughes K."/>
            <person name="Justo A."/>
            <person name="Karasinski D."/>
            <person name="Kautmanova I."/>
            <person name="Kiss B."/>
            <person name="Kocsube S."/>
            <person name="Kotiranta H."/>
            <person name="LaButti K.M."/>
            <person name="Lechner B.E."/>
            <person name="Liimatainen K."/>
            <person name="Lipzen A."/>
            <person name="Lukacs Z."/>
            <person name="Mihaltcheva S."/>
            <person name="Morgado L.N."/>
            <person name="Niskanen T."/>
            <person name="Noordeloos M.E."/>
            <person name="Ohm R.A."/>
            <person name="Ortiz-Santana B."/>
            <person name="Ovrebo C."/>
            <person name="Racz N."/>
            <person name="Riley R."/>
            <person name="Savchenko A."/>
            <person name="Shiryaev A."/>
            <person name="Soop K."/>
            <person name="Spirin V."/>
            <person name="Szebenyi C."/>
            <person name="Tomsovsky M."/>
            <person name="Tulloss R.E."/>
            <person name="Uehling J."/>
            <person name="Grigoriev I.V."/>
            <person name="Vagvolgyi C."/>
            <person name="Papp T."/>
            <person name="Martin F.M."/>
            <person name="Miettinen O."/>
            <person name="Hibbett D.S."/>
            <person name="Nagy L.G."/>
        </authorList>
    </citation>
    <scope>NUCLEOTIDE SEQUENCE [LARGE SCALE GENOMIC DNA]</scope>
    <source>
        <strain evidence="1 2">OMC1185</strain>
    </source>
</reference>
<evidence type="ECO:0000313" key="2">
    <source>
        <dbReference type="Proteomes" id="UP000305948"/>
    </source>
</evidence>
<sequence length="225" mass="25999">MTDYASQGRTRPNNVVDLNNCHSHQSYYTCLSRSASTEGTVIVQGFDPKRITGGTSGFLRQEFRELEILDHISDLTYHGILPAHIEGHWRNTLVRSYQQWKADYCPEIVHPAIRWSVTEPLKLIDMTEDSEWMLIKPSRPKDILRPLTKQNQDIYAKDKSKDINKPNTTMLSPDTVIELPPDNSQDLTLKPDPVGFIWKSNYSCAYDALLTILYNLWSDNREKWT</sequence>
<protein>
    <submittedName>
        <fullName evidence="1">Uncharacterized protein</fullName>
    </submittedName>
</protein>
<evidence type="ECO:0000313" key="1">
    <source>
        <dbReference type="EMBL" id="TFK45245.1"/>
    </source>
</evidence>
<dbReference type="AlphaFoldDB" id="A0A5C3MKN3"/>
<dbReference type="Proteomes" id="UP000305948">
    <property type="component" value="Unassembled WGS sequence"/>
</dbReference>
<accession>A0A5C3MKN3</accession>
<feature type="non-terminal residue" evidence="1">
    <location>
        <position position="225"/>
    </location>
</feature>
<organism evidence="1 2">
    <name type="scientific">Heliocybe sulcata</name>
    <dbReference type="NCBI Taxonomy" id="5364"/>
    <lineage>
        <taxon>Eukaryota</taxon>
        <taxon>Fungi</taxon>
        <taxon>Dikarya</taxon>
        <taxon>Basidiomycota</taxon>
        <taxon>Agaricomycotina</taxon>
        <taxon>Agaricomycetes</taxon>
        <taxon>Gloeophyllales</taxon>
        <taxon>Gloeophyllaceae</taxon>
        <taxon>Heliocybe</taxon>
    </lineage>
</organism>
<name>A0A5C3MKN3_9AGAM</name>